<dbReference type="HOGENOM" id="CLU_073624_2_1_1"/>
<keyword evidence="1" id="KW-0812">Transmembrane</keyword>
<dbReference type="eggNOG" id="ENOG502S5M9">
    <property type="taxonomic scope" value="Eukaryota"/>
</dbReference>
<dbReference type="PANTHER" id="PTHR36854">
    <property type="entry name" value="CHROMOSOME 9, WHOLE GENOME SHOTGUN SEQUENCE"/>
    <property type="match status" value="1"/>
</dbReference>
<dbReference type="PANTHER" id="PTHR36854:SF1">
    <property type="entry name" value="TRANSMEMBRANE PROTEIN"/>
    <property type="match status" value="1"/>
</dbReference>
<evidence type="ECO:0000256" key="1">
    <source>
        <dbReference type="SAM" id="Phobius"/>
    </source>
</evidence>
<keyword evidence="1" id="KW-1133">Transmembrane helix</keyword>
<feature type="chain" id="PRO_5003446270" evidence="2">
    <location>
        <begin position="21"/>
        <end position="177"/>
    </location>
</feature>
<feature type="transmembrane region" description="Helical" evidence="1">
    <location>
        <begin position="133"/>
        <end position="151"/>
    </location>
</feature>
<dbReference type="GeneID" id="18167330"/>
<keyword evidence="4" id="KW-1185">Reference proteome</keyword>
<dbReference type="AlphaFoldDB" id="G3JJ07"/>
<evidence type="ECO:0000256" key="2">
    <source>
        <dbReference type="SAM" id="SignalP"/>
    </source>
</evidence>
<reference evidence="3 4" key="1">
    <citation type="journal article" date="2011" name="Genome Biol.">
        <title>Genome sequence of the insect pathogenic fungus Cordyceps militaris, a valued traditional Chinese medicine.</title>
        <authorList>
            <person name="Zheng P."/>
            <person name="Xia Y."/>
            <person name="Xiao G."/>
            <person name="Xiong C."/>
            <person name="Hu X."/>
            <person name="Zhang S."/>
            <person name="Zheng H."/>
            <person name="Huang Y."/>
            <person name="Zhou Y."/>
            <person name="Wang S."/>
            <person name="Zhao G.P."/>
            <person name="Liu X."/>
            <person name="St Leger R.J."/>
            <person name="Wang C."/>
        </authorList>
    </citation>
    <scope>NUCLEOTIDE SEQUENCE [LARGE SCALE GENOMIC DNA]</scope>
    <source>
        <strain evidence="3 4">CM01</strain>
    </source>
</reference>
<dbReference type="VEuPathDB" id="FungiDB:CCM_05312"/>
<dbReference type="Proteomes" id="UP000001610">
    <property type="component" value="Unassembled WGS sequence"/>
</dbReference>
<dbReference type="OrthoDB" id="2142503at2759"/>
<dbReference type="OMA" id="ASCECRG"/>
<dbReference type="RefSeq" id="XP_006670519.1">
    <property type="nucleotide sequence ID" value="XM_006670456.1"/>
</dbReference>
<organism evidence="3 4">
    <name type="scientific">Cordyceps militaris (strain CM01)</name>
    <name type="common">Caterpillar fungus</name>
    <dbReference type="NCBI Taxonomy" id="983644"/>
    <lineage>
        <taxon>Eukaryota</taxon>
        <taxon>Fungi</taxon>
        <taxon>Dikarya</taxon>
        <taxon>Ascomycota</taxon>
        <taxon>Pezizomycotina</taxon>
        <taxon>Sordariomycetes</taxon>
        <taxon>Hypocreomycetidae</taxon>
        <taxon>Hypocreales</taxon>
        <taxon>Cordycipitaceae</taxon>
        <taxon>Cordyceps</taxon>
    </lineage>
</organism>
<evidence type="ECO:0000313" key="3">
    <source>
        <dbReference type="EMBL" id="EGX91154.1"/>
    </source>
</evidence>
<keyword evidence="1" id="KW-0472">Membrane</keyword>
<proteinExistence type="predicted"/>
<dbReference type="PROSITE" id="PS51257">
    <property type="entry name" value="PROKAR_LIPOPROTEIN"/>
    <property type="match status" value="1"/>
</dbReference>
<feature type="signal peptide" evidence="2">
    <location>
        <begin position="1"/>
        <end position="20"/>
    </location>
</feature>
<dbReference type="KEGG" id="cmt:CCM_05312"/>
<protein>
    <submittedName>
        <fullName evidence="3">MFS transporter, putative</fullName>
    </submittedName>
</protein>
<dbReference type="EMBL" id="JH126402">
    <property type="protein sequence ID" value="EGX91154.1"/>
    <property type="molecule type" value="Genomic_DNA"/>
</dbReference>
<sequence length="177" mass="19307">MARIHILALLFAALICLAAASCECRGYPCSLQKAISNAPSAAPPTFCKCTCFKNSTIIPLGPEHQSKRSLPFFDTIETPATEAPAVAPRSASTSCSECTKAFCLKQGIPFCKDATEDDVFTMCFQRDSNKDKIIVWGFILGTVGLLGWAAFKRFSEWRVSRRFGRQDIAYAPVAPGQ</sequence>
<name>G3JJ07_CORMM</name>
<gene>
    <name evidence="3" type="ORF">CCM_05312</name>
</gene>
<accession>G3JJ07</accession>
<dbReference type="InParanoid" id="G3JJ07"/>
<evidence type="ECO:0000313" key="4">
    <source>
        <dbReference type="Proteomes" id="UP000001610"/>
    </source>
</evidence>
<keyword evidence="2" id="KW-0732">Signal</keyword>